<evidence type="ECO:0000313" key="3">
    <source>
        <dbReference type="Proteomes" id="UP001162060"/>
    </source>
</evidence>
<organism evidence="2 3">
    <name type="scientific">Peronospora matthiolae</name>
    <dbReference type="NCBI Taxonomy" id="2874970"/>
    <lineage>
        <taxon>Eukaryota</taxon>
        <taxon>Sar</taxon>
        <taxon>Stramenopiles</taxon>
        <taxon>Oomycota</taxon>
        <taxon>Peronosporomycetes</taxon>
        <taxon>Peronosporales</taxon>
        <taxon>Peronosporaceae</taxon>
        <taxon>Peronospora</taxon>
    </lineage>
</organism>
<comment type="caution">
    <text evidence="2">The sequence shown here is derived from an EMBL/GenBank/DDBJ whole genome shotgun (WGS) entry which is preliminary data.</text>
</comment>
<name>A0AAV1T0X4_9STRA</name>
<dbReference type="Proteomes" id="UP001162060">
    <property type="component" value="Unassembled WGS sequence"/>
</dbReference>
<evidence type="ECO:0000256" key="1">
    <source>
        <dbReference type="SAM" id="MobiDB-lite"/>
    </source>
</evidence>
<gene>
    <name evidence="2" type="ORF">PM001_LOCUS1279</name>
</gene>
<dbReference type="AlphaFoldDB" id="A0AAV1T0X4"/>
<proteinExistence type="predicted"/>
<protein>
    <submittedName>
        <fullName evidence="2">Uncharacterized protein</fullName>
    </submittedName>
</protein>
<feature type="compositionally biased region" description="Basic and acidic residues" evidence="1">
    <location>
        <begin position="48"/>
        <end position="60"/>
    </location>
</feature>
<reference evidence="2" key="1">
    <citation type="submission" date="2024-01" db="EMBL/GenBank/DDBJ databases">
        <authorList>
            <person name="Webb A."/>
        </authorList>
    </citation>
    <scope>NUCLEOTIDE SEQUENCE</scope>
    <source>
        <strain evidence="2">Pm1</strain>
    </source>
</reference>
<accession>A0AAV1T0X4</accession>
<feature type="compositionally biased region" description="Basic and acidic residues" evidence="1">
    <location>
        <begin position="75"/>
        <end position="85"/>
    </location>
</feature>
<feature type="compositionally biased region" description="Low complexity" evidence="1">
    <location>
        <begin position="14"/>
        <end position="27"/>
    </location>
</feature>
<dbReference type="EMBL" id="CAKLBY020000014">
    <property type="protein sequence ID" value="CAK7896636.1"/>
    <property type="molecule type" value="Genomic_DNA"/>
</dbReference>
<feature type="region of interest" description="Disordered" evidence="1">
    <location>
        <begin position="1"/>
        <end position="91"/>
    </location>
</feature>
<evidence type="ECO:0000313" key="2">
    <source>
        <dbReference type="EMBL" id="CAK7896636.1"/>
    </source>
</evidence>
<sequence>MHVRSGVAAGRHALSPSLSSGPSIGLSANNRPVDGFRDDEASATAAVNKDRDSNERERASDSSGNERATVSGSACKREGEAERVSDWAAST</sequence>
<feature type="compositionally biased region" description="Polar residues" evidence="1">
    <location>
        <begin position="61"/>
        <end position="72"/>
    </location>
</feature>